<dbReference type="KEGG" id="shs:STEHIDRAFT_116183"/>
<protein>
    <submittedName>
        <fullName evidence="2">Uncharacterized protein</fullName>
    </submittedName>
</protein>
<dbReference type="AlphaFoldDB" id="R7RYL3"/>
<evidence type="ECO:0000313" key="2">
    <source>
        <dbReference type="EMBL" id="EIM79995.1"/>
    </source>
</evidence>
<proteinExistence type="predicted"/>
<dbReference type="RefSeq" id="XP_007310979.1">
    <property type="nucleotide sequence ID" value="XM_007310917.1"/>
</dbReference>
<dbReference type="GeneID" id="18795858"/>
<keyword evidence="3" id="KW-1185">Reference proteome</keyword>
<keyword evidence="1" id="KW-0812">Transmembrane</keyword>
<evidence type="ECO:0000313" key="3">
    <source>
        <dbReference type="Proteomes" id="UP000053927"/>
    </source>
</evidence>
<reference evidence="3" key="1">
    <citation type="journal article" date="2012" name="Science">
        <title>The Paleozoic origin of enzymatic lignin decomposition reconstructed from 31 fungal genomes.</title>
        <authorList>
            <person name="Floudas D."/>
            <person name="Binder M."/>
            <person name="Riley R."/>
            <person name="Barry K."/>
            <person name="Blanchette R.A."/>
            <person name="Henrissat B."/>
            <person name="Martinez A.T."/>
            <person name="Otillar R."/>
            <person name="Spatafora J.W."/>
            <person name="Yadav J.S."/>
            <person name="Aerts A."/>
            <person name="Benoit I."/>
            <person name="Boyd A."/>
            <person name="Carlson A."/>
            <person name="Copeland A."/>
            <person name="Coutinho P.M."/>
            <person name="de Vries R.P."/>
            <person name="Ferreira P."/>
            <person name="Findley K."/>
            <person name="Foster B."/>
            <person name="Gaskell J."/>
            <person name="Glotzer D."/>
            <person name="Gorecki P."/>
            <person name="Heitman J."/>
            <person name="Hesse C."/>
            <person name="Hori C."/>
            <person name="Igarashi K."/>
            <person name="Jurgens J.A."/>
            <person name="Kallen N."/>
            <person name="Kersten P."/>
            <person name="Kohler A."/>
            <person name="Kuees U."/>
            <person name="Kumar T.K.A."/>
            <person name="Kuo A."/>
            <person name="LaButti K."/>
            <person name="Larrondo L.F."/>
            <person name="Lindquist E."/>
            <person name="Ling A."/>
            <person name="Lombard V."/>
            <person name="Lucas S."/>
            <person name="Lundell T."/>
            <person name="Martin R."/>
            <person name="McLaughlin D.J."/>
            <person name="Morgenstern I."/>
            <person name="Morin E."/>
            <person name="Murat C."/>
            <person name="Nagy L.G."/>
            <person name="Nolan M."/>
            <person name="Ohm R.A."/>
            <person name="Patyshakuliyeva A."/>
            <person name="Rokas A."/>
            <person name="Ruiz-Duenas F.J."/>
            <person name="Sabat G."/>
            <person name="Salamov A."/>
            <person name="Samejima M."/>
            <person name="Schmutz J."/>
            <person name="Slot J.C."/>
            <person name="St John F."/>
            <person name="Stenlid J."/>
            <person name="Sun H."/>
            <person name="Sun S."/>
            <person name="Syed K."/>
            <person name="Tsang A."/>
            <person name="Wiebenga A."/>
            <person name="Young D."/>
            <person name="Pisabarro A."/>
            <person name="Eastwood D.C."/>
            <person name="Martin F."/>
            <person name="Cullen D."/>
            <person name="Grigoriev I.V."/>
            <person name="Hibbett D.S."/>
        </authorList>
    </citation>
    <scope>NUCLEOTIDE SEQUENCE [LARGE SCALE GENOMIC DNA]</scope>
    <source>
        <strain evidence="3">FP-91666</strain>
    </source>
</reference>
<accession>R7RYL3</accession>
<organism evidence="2 3">
    <name type="scientific">Stereum hirsutum (strain FP-91666)</name>
    <name type="common">White-rot fungus</name>
    <dbReference type="NCBI Taxonomy" id="721885"/>
    <lineage>
        <taxon>Eukaryota</taxon>
        <taxon>Fungi</taxon>
        <taxon>Dikarya</taxon>
        <taxon>Basidiomycota</taxon>
        <taxon>Agaricomycotina</taxon>
        <taxon>Agaricomycetes</taxon>
        <taxon>Russulales</taxon>
        <taxon>Stereaceae</taxon>
        <taxon>Stereum</taxon>
    </lineage>
</organism>
<feature type="transmembrane region" description="Helical" evidence="1">
    <location>
        <begin position="110"/>
        <end position="135"/>
    </location>
</feature>
<dbReference type="EMBL" id="JH687400">
    <property type="protein sequence ID" value="EIM79995.1"/>
    <property type="molecule type" value="Genomic_DNA"/>
</dbReference>
<name>R7RYL3_STEHR</name>
<feature type="transmembrane region" description="Helical" evidence="1">
    <location>
        <begin position="160"/>
        <end position="179"/>
    </location>
</feature>
<dbReference type="Proteomes" id="UP000053927">
    <property type="component" value="Unassembled WGS sequence"/>
</dbReference>
<sequence>MAETQVQNPAPNSAQAQDWDRWWNPAPLILGASGFLSSGLCPPSCLQWPRARDGHAEGERQDEHQENCISLKRAREEWKDCVSQDVAIGLAQLALLSISSNANLFTLGPLATMFFAISSLAALQSFITAVGLLYIMKGADISLPNAGTCYLATALFKVPWLAWLVSIAFNLCMMASVVWHSGWKDAVIVFIVLSTIGVIATIVLRWLSTYALPATVHGNNSDSMALQVTSQP</sequence>
<gene>
    <name evidence="2" type="ORF">STEHIDRAFT_116183</name>
</gene>
<feature type="transmembrane region" description="Helical" evidence="1">
    <location>
        <begin position="186"/>
        <end position="207"/>
    </location>
</feature>
<evidence type="ECO:0000256" key="1">
    <source>
        <dbReference type="SAM" id="Phobius"/>
    </source>
</evidence>
<keyword evidence="1" id="KW-1133">Transmembrane helix</keyword>
<keyword evidence="1" id="KW-0472">Membrane</keyword>